<dbReference type="InterPro" id="IPR027417">
    <property type="entry name" value="P-loop_NTPase"/>
</dbReference>
<sequence length="344" mass="37511">MITLTSGLPGAGKTLLTIADVEAKRKKENREVYYHGIKELTLPWKLLDDPKKWYECPPGAIIVIDEAQYHFPLRGNGQAAPEHVARMATHRHNGHDIFLITQHPGKLDAAVRKDIEVHRHIMRKFGSRTVSVHQWQGVRENCDKTRKDSVSNTRRYPKEVFGWYKSAEVHTHKLKVPMPIVIAVLIIIGVGIAWAVFLGKLSRGEAFGGSGKPPGGSSAPAGASGVSPDVPGIGGQPQPQQQRPKTALEYATERVPRLEGLEHTAPVYDGLTTPTRVPLPAACIQWTGKGCKCFTQTGTPYRTTEQICLQIVRHGIFIDFETAAGQPAPQGAAAAPVKTSVPAS</sequence>
<dbReference type="Gene3D" id="3.40.50.300">
    <property type="entry name" value="P-loop containing nucleotide triphosphate hydrolases"/>
    <property type="match status" value="1"/>
</dbReference>
<evidence type="ECO:0000259" key="3">
    <source>
        <dbReference type="Pfam" id="PF05707"/>
    </source>
</evidence>
<keyword evidence="5" id="KW-1185">Reference proteome</keyword>
<feature type="transmembrane region" description="Helical" evidence="2">
    <location>
        <begin position="176"/>
        <end position="197"/>
    </location>
</feature>
<proteinExistence type="predicted"/>
<comment type="caution">
    <text evidence="4">The sequence shown here is derived from an EMBL/GenBank/DDBJ whole genome shotgun (WGS) entry which is preliminary data.</text>
</comment>
<keyword evidence="2" id="KW-1133">Transmembrane helix</keyword>
<organism evidence="4 5">
    <name type="scientific">Hydrogenophaga laconesensis</name>
    <dbReference type="NCBI Taxonomy" id="1805971"/>
    <lineage>
        <taxon>Bacteria</taxon>
        <taxon>Pseudomonadati</taxon>
        <taxon>Pseudomonadota</taxon>
        <taxon>Betaproteobacteria</taxon>
        <taxon>Burkholderiales</taxon>
        <taxon>Comamonadaceae</taxon>
        <taxon>Hydrogenophaga</taxon>
    </lineage>
</organism>
<feature type="compositionally biased region" description="Low complexity" evidence="1">
    <location>
        <begin position="215"/>
        <end position="228"/>
    </location>
</feature>
<keyword evidence="2" id="KW-0472">Membrane</keyword>
<dbReference type="InterPro" id="IPR008900">
    <property type="entry name" value="Zot_N"/>
</dbReference>
<protein>
    <recommendedName>
        <fullName evidence="3">Zona occludens toxin N-terminal domain-containing protein</fullName>
    </recommendedName>
</protein>
<dbReference type="Proteomes" id="UP001265550">
    <property type="component" value="Unassembled WGS sequence"/>
</dbReference>
<feature type="region of interest" description="Disordered" evidence="1">
    <location>
        <begin position="208"/>
        <end position="247"/>
    </location>
</feature>
<evidence type="ECO:0000256" key="2">
    <source>
        <dbReference type="SAM" id="Phobius"/>
    </source>
</evidence>
<dbReference type="Pfam" id="PF05707">
    <property type="entry name" value="Zot"/>
    <property type="match status" value="1"/>
</dbReference>
<reference evidence="4 5" key="1">
    <citation type="submission" date="2023-07" db="EMBL/GenBank/DDBJ databases">
        <title>Sorghum-associated microbial communities from plants grown in Nebraska, USA.</title>
        <authorList>
            <person name="Schachtman D."/>
        </authorList>
    </citation>
    <scope>NUCLEOTIDE SEQUENCE [LARGE SCALE GENOMIC DNA]</scope>
    <source>
        <strain evidence="4 5">BE240</strain>
    </source>
</reference>
<accession>A0ABU1VDX2</accession>
<dbReference type="EMBL" id="JAVDWE010000009">
    <property type="protein sequence ID" value="MDR7095513.1"/>
    <property type="molecule type" value="Genomic_DNA"/>
</dbReference>
<feature type="domain" description="Zona occludens toxin N-terminal" evidence="3">
    <location>
        <begin position="51"/>
        <end position="168"/>
    </location>
</feature>
<name>A0ABU1VDX2_9BURK</name>
<evidence type="ECO:0000256" key="1">
    <source>
        <dbReference type="SAM" id="MobiDB-lite"/>
    </source>
</evidence>
<keyword evidence="2" id="KW-0812">Transmembrane</keyword>
<evidence type="ECO:0000313" key="5">
    <source>
        <dbReference type="Proteomes" id="UP001265550"/>
    </source>
</evidence>
<gene>
    <name evidence="4" type="ORF">J2X09_003264</name>
</gene>
<evidence type="ECO:0000313" key="4">
    <source>
        <dbReference type="EMBL" id="MDR7095513.1"/>
    </source>
</evidence>
<dbReference type="RefSeq" id="WP_204731228.1">
    <property type="nucleotide sequence ID" value="NZ_JAVDWE010000009.1"/>
</dbReference>